<dbReference type="Proteomes" id="UP000095767">
    <property type="component" value="Unassembled WGS sequence"/>
</dbReference>
<comment type="caution">
    <text evidence="1">The sequence shown here is derived from an EMBL/GenBank/DDBJ whole genome shotgun (WGS) entry which is preliminary data.</text>
</comment>
<keyword evidence="2" id="KW-1185">Reference proteome</keyword>
<gene>
    <name evidence="1" type="ORF">BAE44_0019540</name>
</gene>
<sequence length="219" mass="22931">MLFPNDARNNTAISKAVASFGLLRYWHDTSNNARILVKVHQNDDTKIPHDVVVSAGLPPRARSWTCPAFVLKRKGVTKLGDEDQFQPVGPLHPLPVDAPRWMGMQHVPQVAHSSQAGSVVGGPAAFGPTNAHMGEDLLAAGTGSVTSSRSSEEAPAGFFVDDSAAFGPTDAHLEVLPAVGTDVVSPSGPSEEALATHLSMALAIIPPASHVISLTTPEV</sequence>
<evidence type="ECO:0000313" key="2">
    <source>
        <dbReference type="Proteomes" id="UP000095767"/>
    </source>
</evidence>
<dbReference type="EMBL" id="LWDX02053564">
    <property type="protein sequence ID" value="OEL19441.1"/>
    <property type="molecule type" value="Genomic_DNA"/>
</dbReference>
<evidence type="ECO:0000313" key="1">
    <source>
        <dbReference type="EMBL" id="OEL19441.1"/>
    </source>
</evidence>
<protein>
    <submittedName>
        <fullName evidence="1">Uncharacterized protein</fullName>
    </submittedName>
</protein>
<name>A0A1E5V2U9_9POAL</name>
<dbReference type="OrthoDB" id="681776at2759"/>
<organism evidence="1 2">
    <name type="scientific">Dichanthelium oligosanthes</name>
    <dbReference type="NCBI Taxonomy" id="888268"/>
    <lineage>
        <taxon>Eukaryota</taxon>
        <taxon>Viridiplantae</taxon>
        <taxon>Streptophyta</taxon>
        <taxon>Embryophyta</taxon>
        <taxon>Tracheophyta</taxon>
        <taxon>Spermatophyta</taxon>
        <taxon>Magnoliopsida</taxon>
        <taxon>Liliopsida</taxon>
        <taxon>Poales</taxon>
        <taxon>Poaceae</taxon>
        <taxon>PACMAD clade</taxon>
        <taxon>Panicoideae</taxon>
        <taxon>Panicodae</taxon>
        <taxon>Paniceae</taxon>
        <taxon>Dichantheliinae</taxon>
        <taxon>Dichanthelium</taxon>
    </lineage>
</organism>
<dbReference type="AlphaFoldDB" id="A0A1E5V2U9"/>
<accession>A0A1E5V2U9</accession>
<dbReference type="PANTHER" id="PTHR33075:SF7">
    <property type="entry name" value="OS02G0303350 PROTEIN"/>
    <property type="match status" value="1"/>
</dbReference>
<proteinExistence type="predicted"/>
<reference evidence="1 2" key="1">
    <citation type="submission" date="2016-09" db="EMBL/GenBank/DDBJ databases">
        <title>The draft genome of Dichanthelium oligosanthes: A C3 panicoid grass species.</title>
        <authorList>
            <person name="Studer A.J."/>
            <person name="Schnable J.C."/>
            <person name="Brutnell T.P."/>
        </authorList>
    </citation>
    <scope>NUCLEOTIDE SEQUENCE [LARGE SCALE GENOMIC DNA]</scope>
    <source>
        <strain evidence="2">cv. Kellogg 1175</strain>
        <tissue evidence="1">Leaf</tissue>
    </source>
</reference>
<dbReference type="PANTHER" id="PTHR33075">
    <property type="entry name" value="OS02G0499800 PROTEIN"/>
    <property type="match status" value="1"/>
</dbReference>